<keyword evidence="7 10" id="KW-1133">Transmembrane helix</keyword>
<evidence type="ECO:0000256" key="2">
    <source>
        <dbReference type="ARBA" id="ARBA00022692"/>
    </source>
</evidence>
<keyword evidence="6" id="KW-0862">Zinc</keyword>
<dbReference type="SUPFAM" id="SSF57850">
    <property type="entry name" value="RING/U-box"/>
    <property type="match status" value="1"/>
</dbReference>
<dbReference type="PROSITE" id="PS50089">
    <property type="entry name" value="ZF_RING_2"/>
    <property type="match status" value="1"/>
</dbReference>
<dbReference type="InterPro" id="IPR044235">
    <property type="entry name" value="RNFT1/2"/>
</dbReference>
<keyword evidence="4 9" id="KW-0863">Zinc-finger</keyword>
<name>A0AAN8FFY9_TRICO</name>
<keyword evidence="13" id="KW-1185">Reference proteome</keyword>
<proteinExistence type="predicted"/>
<feature type="transmembrane region" description="Helical" evidence="10">
    <location>
        <begin position="100"/>
        <end position="119"/>
    </location>
</feature>
<dbReference type="EMBL" id="WIXE01018795">
    <property type="protein sequence ID" value="KAK5970618.1"/>
    <property type="molecule type" value="Genomic_DNA"/>
</dbReference>
<sequence length="387" mass="43965">MANQEHYEPQQNVEGTASRMFTNCDRVSNVRDVRISVEDREDFASISNPFSQETGDYYLNNVGRRTAGRQMSSRSVIEAADRLRMEYARLQQTIYQNQDAQSLCTMVSAVIPFVFLFTVKVLMDNFLPIMRIAIALGGFLAVDSRVQHLFAAGHTAVSIRVTTVIIFLVLFYFTSGLCFRDDDFDMKNALLLKYAGVVYHGFFFTLYVLILTDTFIKMVVSGTKLLVSLCGVRMGTKRKINQFLEYSSQMYRCVVPIPQWMHYFIGSYVSDFALYSNGLLFSVYGVIKARELWGLAQTTLECASQMICPRPYGDFPSDDDVGMREMCSVCHENFSSPIKLSCSHIFCTSCIDRWLECENTCPICRAVVEKKNNSWKNGATSKGIRLC</sequence>
<dbReference type="InterPro" id="IPR013083">
    <property type="entry name" value="Znf_RING/FYVE/PHD"/>
</dbReference>
<evidence type="ECO:0000256" key="3">
    <source>
        <dbReference type="ARBA" id="ARBA00022723"/>
    </source>
</evidence>
<accession>A0AAN8FFY9</accession>
<feature type="transmembrane region" description="Helical" evidence="10">
    <location>
        <begin position="194"/>
        <end position="216"/>
    </location>
</feature>
<comment type="caution">
    <text evidence="12">The sequence shown here is derived from an EMBL/GenBank/DDBJ whole genome shotgun (WGS) entry which is preliminary data.</text>
</comment>
<dbReference type="GO" id="GO:0008270">
    <property type="term" value="F:zinc ion binding"/>
    <property type="evidence" value="ECO:0007669"/>
    <property type="project" value="UniProtKB-KW"/>
</dbReference>
<keyword evidence="5" id="KW-0833">Ubl conjugation pathway</keyword>
<evidence type="ECO:0000256" key="10">
    <source>
        <dbReference type="SAM" id="Phobius"/>
    </source>
</evidence>
<evidence type="ECO:0000256" key="1">
    <source>
        <dbReference type="ARBA" id="ARBA00004141"/>
    </source>
</evidence>
<dbReference type="GO" id="GO:0061630">
    <property type="term" value="F:ubiquitin protein ligase activity"/>
    <property type="evidence" value="ECO:0007669"/>
    <property type="project" value="InterPro"/>
</dbReference>
<feature type="domain" description="RING-type" evidence="11">
    <location>
        <begin position="327"/>
        <end position="365"/>
    </location>
</feature>
<evidence type="ECO:0000259" key="11">
    <source>
        <dbReference type="PROSITE" id="PS50089"/>
    </source>
</evidence>
<dbReference type="InterPro" id="IPR001841">
    <property type="entry name" value="Znf_RING"/>
</dbReference>
<dbReference type="GO" id="GO:0016020">
    <property type="term" value="C:membrane"/>
    <property type="evidence" value="ECO:0007669"/>
    <property type="project" value="UniProtKB-SubCell"/>
</dbReference>
<dbReference type="Proteomes" id="UP001331761">
    <property type="component" value="Unassembled WGS sequence"/>
</dbReference>
<reference evidence="12 13" key="1">
    <citation type="submission" date="2019-10" db="EMBL/GenBank/DDBJ databases">
        <title>Assembly and Annotation for the nematode Trichostrongylus colubriformis.</title>
        <authorList>
            <person name="Martin J."/>
        </authorList>
    </citation>
    <scope>NUCLEOTIDE SEQUENCE [LARGE SCALE GENOMIC DNA]</scope>
    <source>
        <strain evidence="12">G859</strain>
        <tissue evidence="12">Whole worm</tissue>
    </source>
</reference>
<evidence type="ECO:0000256" key="8">
    <source>
        <dbReference type="ARBA" id="ARBA00023136"/>
    </source>
</evidence>
<keyword evidence="8 10" id="KW-0472">Membrane</keyword>
<evidence type="ECO:0000313" key="12">
    <source>
        <dbReference type="EMBL" id="KAK5970618.1"/>
    </source>
</evidence>
<feature type="transmembrane region" description="Helical" evidence="10">
    <location>
        <begin position="125"/>
        <end position="142"/>
    </location>
</feature>
<evidence type="ECO:0000313" key="13">
    <source>
        <dbReference type="Proteomes" id="UP001331761"/>
    </source>
</evidence>
<dbReference type="Pfam" id="PF13639">
    <property type="entry name" value="zf-RING_2"/>
    <property type="match status" value="1"/>
</dbReference>
<evidence type="ECO:0000256" key="4">
    <source>
        <dbReference type="ARBA" id="ARBA00022771"/>
    </source>
</evidence>
<protein>
    <submittedName>
        <fullName evidence="12">Zinc finger C3HC4 type</fullName>
    </submittedName>
</protein>
<dbReference type="Gene3D" id="3.30.40.10">
    <property type="entry name" value="Zinc/RING finger domain, C3HC4 (zinc finger)"/>
    <property type="match status" value="1"/>
</dbReference>
<feature type="transmembrane region" description="Helical" evidence="10">
    <location>
        <begin position="149"/>
        <end position="174"/>
    </location>
</feature>
<dbReference type="SMART" id="SM00184">
    <property type="entry name" value="RING"/>
    <property type="match status" value="1"/>
</dbReference>
<dbReference type="PROSITE" id="PS00518">
    <property type="entry name" value="ZF_RING_1"/>
    <property type="match status" value="1"/>
</dbReference>
<dbReference type="GO" id="GO:1904294">
    <property type="term" value="P:positive regulation of ERAD pathway"/>
    <property type="evidence" value="ECO:0007669"/>
    <property type="project" value="InterPro"/>
</dbReference>
<dbReference type="AlphaFoldDB" id="A0AAN8FFY9"/>
<dbReference type="PANTHER" id="PTHR15860">
    <property type="entry name" value="UNCHARACTERIZED RING FINGER-CONTAINING PROTEIN"/>
    <property type="match status" value="1"/>
</dbReference>
<gene>
    <name evidence="12" type="ORF">GCK32_000409</name>
</gene>
<evidence type="ECO:0000256" key="6">
    <source>
        <dbReference type="ARBA" id="ARBA00022833"/>
    </source>
</evidence>
<dbReference type="InterPro" id="IPR017907">
    <property type="entry name" value="Znf_RING_CS"/>
</dbReference>
<evidence type="ECO:0000256" key="5">
    <source>
        <dbReference type="ARBA" id="ARBA00022786"/>
    </source>
</evidence>
<keyword evidence="2 10" id="KW-0812">Transmembrane</keyword>
<dbReference type="PANTHER" id="PTHR15860:SF0">
    <property type="entry name" value="LP20373P"/>
    <property type="match status" value="1"/>
</dbReference>
<keyword evidence="3" id="KW-0479">Metal-binding</keyword>
<organism evidence="12 13">
    <name type="scientific">Trichostrongylus colubriformis</name>
    <name type="common">Black scour worm</name>
    <dbReference type="NCBI Taxonomy" id="6319"/>
    <lineage>
        <taxon>Eukaryota</taxon>
        <taxon>Metazoa</taxon>
        <taxon>Ecdysozoa</taxon>
        <taxon>Nematoda</taxon>
        <taxon>Chromadorea</taxon>
        <taxon>Rhabditida</taxon>
        <taxon>Rhabditina</taxon>
        <taxon>Rhabditomorpha</taxon>
        <taxon>Strongyloidea</taxon>
        <taxon>Trichostrongylidae</taxon>
        <taxon>Trichostrongylus</taxon>
    </lineage>
</organism>
<evidence type="ECO:0000256" key="7">
    <source>
        <dbReference type="ARBA" id="ARBA00022989"/>
    </source>
</evidence>
<evidence type="ECO:0000256" key="9">
    <source>
        <dbReference type="PROSITE-ProRule" id="PRU00175"/>
    </source>
</evidence>
<comment type="subcellular location">
    <subcellularLocation>
        <location evidence="1">Membrane</location>
        <topology evidence="1">Multi-pass membrane protein</topology>
    </subcellularLocation>
</comment>